<dbReference type="Pfam" id="PF12813">
    <property type="entry name" value="XPG_I_2"/>
    <property type="match status" value="1"/>
</dbReference>
<dbReference type="InterPro" id="IPR039436">
    <property type="entry name" value="Asteroid_dom"/>
</dbReference>
<dbReference type="Proteomes" id="UP000237438">
    <property type="component" value="Unassembled WGS sequence"/>
</dbReference>
<name>A0A2S4PJ41_9PEZI</name>
<dbReference type="AlphaFoldDB" id="A0A2S4PJ41"/>
<reference evidence="3 4" key="1">
    <citation type="submission" date="2017-10" db="EMBL/GenBank/DDBJ databases">
        <title>Development of genomic resources for the powdery mildew, Erysiphe pulchra.</title>
        <authorList>
            <person name="Wadl P.A."/>
            <person name="Mack B.M."/>
            <person name="Moore G."/>
            <person name="Beltz S.B."/>
        </authorList>
    </citation>
    <scope>NUCLEOTIDE SEQUENCE [LARGE SCALE GENOMIC DNA]</scope>
    <source>
        <strain evidence="3">Cflorida</strain>
    </source>
</reference>
<dbReference type="PANTHER" id="PTHR15665">
    <property type="entry name" value="ASTEROID PROTEIN"/>
    <property type="match status" value="1"/>
</dbReference>
<evidence type="ECO:0000313" key="3">
    <source>
        <dbReference type="EMBL" id="POS82060.1"/>
    </source>
</evidence>
<dbReference type="InterPro" id="IPR026832">
    <property type="entry name" value="Asteroid"/>
</dbReference>
<dbReference type="EMBL" id="PEDP01004542">
    <property type="protein sequence ID" value="POS82060.1"/>
    <property type="molecule type" value="Genomic_DNA"/>
</dbReference>
<keyword evidence="4" id="KW-1185">Reference proteome</keyword>
<dbReference type="PANTHER" id="PTHR15665:SF1">
    <property type="entry name" value="PROTEIN ASTEROID HOMOLOG 1"/>
    <property type="match status" value="1"/>
</dbReference>
<sequence length="606" mass="69178">MGVRHLKNTLESFATRQSIKDFTIVIDGHAFAYHIYYICLSARPTSENAIVAQPDYNELAQFACTWLENLCQNGAIIEKIYFDGFLPETKLKTRLSRLASLSLQLQTYHKLNTIPCYSLDNQLKRNVSFFGAYTIPVRLLSCPPLPFLVSTILEVLCRSQRYQNITEVVPWEADHYCANYIKKNGGLVLTGDSDLLLHNLGPDGKVTFFNDIKKVSLNSELSTLVYHPFAIQKNLGLDENHGLWSLAFELRKCPTLRVPSNIIEQAKSLKAVSAFHSEYEEFINEYSVKFSETSLTTDGHSIRILASKLRTLDPRVSEFVLQFSSFIQAAQELPNTLPSDRDQHRVFLPFLLDSPIRTSAWEICATVRLLAYGLVNLIIPEEEQITSVWEFRRQQGKFGGRELQLPHMTQIPNLCGMYCEIYRELKKKLLSLENHQFWIALAIYHEMEWSRSREKVSLSEWVTTLIGKSHSTSNSDKLHQWEVVHLISQVDASLYSFRILHQITGVLIAHGSQSSLPPALIDLYRILETLPNLNDYYNRDSTARFFSSHLTLISTAVNDILPTAQEPVTDQCVSDRGDKNLRIEKASQGKAKLRLTNNPFDLLDLE</sequence>
<evidence type="ECO:0000259" key="2">
    <source>
        <dbReference type="Pfam" id="PF12813"/>
    </source>
</evidence>
<dbReference type="STRING" id="225359.A0A2S4PJ41"/>
<accession>A0A2S4PJ41</accession>
<evidence type="ECO:0000256" key="1">
    <source>
        <dbReference type="ARBA" id="ARBA00007398"/>
    </source>
</evidence>
<dbReference type="Gene3D" id="3.40.50.1010">
    <property type="entry name" value="5'-nuclease"/>
    <property type="match status" value="1"/>
</dbReference>
<dbReference type="InterPro" id="IPR029060">
    <property type="entry name" value="PIN-like_dom_sf"/>
</dbReference>
<evidence type="ECO:0000313" key="4">
    <source>
        <dbReference type="Proteomes" id="UP000237438"/>
    </source>
</evidence>
<proteinExistence type="inferred from homology"/>
<protein>
    <recommendedName>
        <fullName evidence="2">Asteroid domain-containing protein</fullName>
    </recommendedName>
</protein>
<dbReference type="SUPFAM" id="SSF88723">
    <property type="entry name" value="PIN domain-like"/>
    <property type="match status" value="1"/>
</dbReference>
<dbReference type="OrthoDB" id="5297549at2759"/>
<feature type="domain" description="Asteroid" evidence="2">
    <location>
        <begin position="146"/>
        <end position="404"/>
    </location>
</feature>
<organism evidence="3 4">
    <name type="scientific">Erysiphe pulchra</name>
    <dbReference type="NCBI Taxonomy" id="225359"/>
    <lineage>
        <taxon>Eukaryota</taxon>
        <taxon>Fungi</taxon>
        <taxon>Dikarya</taxon>
        <taxon>Ascomycota</taxon>
        <taxon>Pezizomycotina</taxon>
        <taxon>Leotiomycetes</taxon>
        <taxon>Erysiphales</taxon>
        <taxon>Erysiphaceae</taxon>
        <taxon>Erysiphe</taxon>
    </lineage>
</organism>
<comment type="caution">
    <text evidence="3">The sequence shown here is derived from an EMBL/GenBank/DDBJ whole genome shotgun (WGS) entry which is preliminary data.</text>
</comment>
<gene>
    <name evidence="3" type="ORF">EPUL_006030</name>
</gene>
<comment type="similarity">
    <text evidence="1">Belongs to the asteroid family.</text>
</comment>